<comment type="caution">
    <text evidence="1">The sequence shown here is derived from an EMBL/GenBank/DDBJ whole genome shotgun (WGS) entry which is preliminary data.</text>
</comment>
<dbReference type="PANTHER" id="PTHR47703">
    <property type="entry name" value="D-AMINOACID AMINOTRANSFERASE-LIKE PLP-DEPENDENT ENZYMES SUPERFAMILY PROTEIN"/>
    <property type="match status" value="1"/>
</dbReference>
<dbReference type="OrthoDB" id="59470at2759"/>
<dbReference type="Gene3D" id="3.20.10.10">
    <property type="entry name" value="D-amino Acid Aminotransferase, subunit A, domain 2"/>
    <property type="match status" value="1"/>
</dbReference>
<dbReference type="PANTHER" id="PTHR47703:SF2">
    <property type="entry name" value="D-AMINOACID AMINOTRANSFERASE-LIKE PLP-DEPENDENT ENZYMES SUPERFAMILY PROTEIN"/>
    <property type="match status" value="1"/>
</dbReference>
<accession>A0A9N8VL85</accession>
<organism evidence="1 2">
    <name type="scientific">Acaulospora morrowiae</name>
    <dbReference type="NCBI Taxonomy" id="94023"/>
    <lineage>
        <taxon>Eukaryota</taxon>
        <taxon>Fungi</taxon>
        <taxon>Fungi incertae sedis</taxon>
        <taxon>Mucoromycota</taxon>
        <taxon>Glomeromycotina</taxon>
        <taxon>Glomeromycetes</taxon>
        <taxon>Diversisporales</taxon>
        <taxon>Acaulosporaceae</taxon>
        <taxon>Acaulospora</taxon>
    </lineage>
</organism>
<reference evidence="1" key="1">
    <citation type="submission" date="2021-06" db="EMBL/GenBank/DDBJ databases">
        <authorList>
            <person name="Kallberg Y."/>
            <person name="Tangrot J."/>
            <person name="Rosling A."/>
        </authorList>
    </citation>
    <scope>NUCLEOTIDE SEQUENCE</scope>
    <source>
        <strain evidence="1">CL551</strain>
    </source>
</reference>
<protein>
    <submittedName>
        <fullName evidence="1">14262_t:CDS:1</fullName>
    </submittedName>
</protein>
<proteinExistence type="predicted"/>
<dbReference type="InterPro" id="IPR043132">
    <property type="entry name" value="BCAT-like_C"/>
</dbReference>
<sequence>MESNKSEPLSAVVVERKSSLNGEPLSESDYIITEMRMGTNNFLLTLPRGAYTGARTVKRTSIMDLQEHLNRTCNSMKLMKFTPPAENLKIMEHNDNSSNSVSEYEVLEQEPEYVTKELEPYRDLEKLKEMVIPLFKLGLKKYFEIEEETPWHIKGIGEIKVTLIVCYSFEESRPRMVVHVTPLHAPNSPRCRIEVYGEPRRMAEIKDSQWVRDRQALVESMRPGFNEIVLFDSHTFNIYEGLSSNFFAVLHNPDTRRPLVVTAPSHCVLIGTIMKIVIMICERDEIDFKFWFPNVLDGNQWKGAFITSTSRLVLPVDIMKFRDGRPMLKLPANDETVEHIKNEVAKEILKRAYPIL</sequence>
<dbReference type="Proteomes" id="UP000789342">
    <property type="component" value="Unassembled WGS sequence"/>
</dbReference>
<dbReference type="GO" id="GO:0003824">
    <property type="term" value="F:catalytic activity"/>
    <property type="evidence" value="ECO:0007669"/>
    <property type="project" value="InterPro"/>
</dbReference>
<dbReference type="SUPFAM" id="SSF56752">
    <property type="entry name" value="D-aminoacid aminotransferase-like PLP-dependent enzymes"/>
    <property type="match status" value="1"/>
</dbReference>
<keyword evidence="2" id="KW-1185">Reference proteome</keyword>
<dbReference type="EMBL" id="CAJVPV010000379">
    <property type="protein sequence ID" value="CAG8454028.1"/>
    <property type="molecule type" value="Genomic_DNA"/>
</dbReference>
<gene>
    <name evidence="1" type="ORF">AMORRO_LOCUS1048</name>
</gene>
<evidence type="ECO:0000313" key="2">
    <source>
        <dbReference type="Proteomes" id="UP000789342"/>
    </source>
</evidence>
<evidence type="ECO:0000313" key="1">
    <source>
        <dbReference type="EMBL" id="CAG8454028.1"/>
    </source>
</evidence>
<dbReference type="AlphaFoldDB" id="A0A9N8VL85"/>
<dbReference type="InterPro" id="IPR036038">
    <property type="entry name" value="Aminotransferase-like"/>
</dbReference>
<name>A0A9N8VL85_9GLOM</name>